<sequence length="174" mass="18675">MSGLLIAFGGLPGTGKTTIARLLARRLAAVYLRIDSIEQALSRGGAAAGPEGYLAAYAAAADNLKLGHRVVADSVNPLPITRDAWRDVAEIAGARLLEVEILCSDAREHRTRVESRTADIAGLRLPDWDAVTRRKYAPWMSAGCRIDTASLSPEQAVEAILRQIHSHPPSEKTA</sequence>
<accession>A0ABV0IYN4</accession>
<protein>
    <submittedName>
        <fullName evidence="1">AAA family ATPase</fullName>
    </submittedName>
</protein>
<dbReference type="RefSeq" id="WP_347935834.1">
    <property type="nucleotide sequence ID" value="NZ_CP158160.1"/>
</dbReference>
<evidence type="ECO:0000313" key="1">
    <source>
        <dbReference type="EMBL" id="MEO9385824.1"/>
    </source>
</evidence>
<reference evidence="1 2" key="1">
    <citation type="submission" date="2024-05" db="EMBL/GenBank/DDBJ databases">
        <authorList>
            <person name="De Oliveira J.P."/>
            <person name="Noriler S.A."/>
            <person name="De Oliveira A.G."/>
            <person name="Sipoli D.S."/>
        </authorList>
    </citation>
    <scope>NUCLEOTIDE SEQUENCE [LARGE SCALE GENOMIC DNA]</scope>
    <source>
        <strain evidence="1 2">LABIM192</strain>
    </source>
</reference>
<evidence type="ECO:0000313" key="2">
    <source>
        <dbReference type="Proteomes" id="UP001462502"/>
    </source>
</evidence>
<proteinExistence type="predicted"/>
<comment type="caution">
    <text evidence="1">The sequence shown here is derived from an EMBL/GenBank/DDBJ whole genome shotgun (WGS) entry which is preliminary data.</text>
</comment>
<gene>
    <name evidence="1" type="ORF">ABI908_17135</name>
</gene>
<dbReference type="Gene3D" id="3.40.50.300">
    <property type="entry name" value="P-loop containing nucleotide triphosphate hydrolases"/>
    <property type="match status" value="1"/>
</dbReference>
<dbReference type="PANTHER" id="PTHR37807">
    <property type="entry name" value="OS07G0160300 PROTEIN"/>
    <property type="match status" value="1"/>
</dbReference>
<dbReference type="EMBL" id="JBDXMI010000001">
    <property type="protein sequence ID" value="MEO9385824.1"/>
    <property type="molecule type" value="Genomic_DNA"/>
</dbReference>
<dbReference type="Proteomes" id="UP001462502">
    <property type="component" value="Unassembled WGS sequence"/>
</dbReference>
<name>A0ABV0IYN4_9NEIS</name>
<dbReference type="PANTHER" id="PTHR37807:SF3">
    <property type="entry name" value="OS07G0160300 PROTEIN"/>
    <property type="match status" value="1"/>
</dbReference>
<keyword evidence="2" id="KW-1185">Reference proteome</keyword>
<dbReference type="SUPFAM" id="SSF52540">
    <property type="entry name" value="P-loop containing nucleoside triphosphate hydrolases"/>
    <property type="match status" value="1"/>
</dbReference>
<organism evidence="1 2">
    <name type="scientific">Chromobacterium phragmitis</name>
    <dbReference type="NCBI Taxonomy" id="2202141"/>
    <lineage>
        <taxon>Bacteria</taxon>
        <taxon>Pseudomonadati</taxon>
        <taxon>Pseudomonadota</taxon>
        <taxon>Betaproteobacteria</taxon>
        <taxon>Neisseriales</taxon>
        <taxon>Chromobacteriaceae</taxon>
        <taxon>Chromobacterium</taxon>
    </lineage>
</organism>
<dbReference type="InterPro" id="IPR027417">
    <property type="entry name" value="P-loop_NTPase"/>
</dbReference>
<dbReference type="Pfam" id="PF13671">
    <property type="entry name" value="AAA_33"/>
    <property type="match status" value="1"/>
</dbReference>